<organism evidence="11 12">
    <name type="scientific">Conoideocrella luteorostrata</name>
    <dbReference type="NCBI Taxonomy" id="1105319"/>
    <lineage>
        <taxon>Eukaryota</taxon>
        <taxon>Fungi</taxon>
        <taxon>Dikarya</taxon>
        <taxon>Ascomycota</taxon>
        <taxon>Pezizomycotina</taxon>
        <taxon>Sordariomycetes</taxon>
        <taxon>Hypocreomycetidae</taxon>
        <taxon>Hypocreales</taxon>
        <taxon>Clavicipitaceae</taxon>
        <taxon>Conoideocrella</taxon>
    </lineage>
</organism>
<keyword evidence="3" id="KW-0249">Electron transport</keyword>
<dbReference type="Proteomes" id="UP001251528">
    <property type="component" value="Unassembled WGS sequence"/>
</dbReference>
<dbReference type="PROSITE" id="PS51384">
    <property type="entry name" value="FAD_FR"/>
    <property type="match status" value="1"/>
</dbReference>
<dbReference type="GO" id="GO:0006811">
    <property type="term" value="P:monoatomic ion transport"/>
    <property type="evidence" value="ECO:0007669"/>
    <property type="project" value="UniProtKB-KW"/>
</dbReference>
<dbReference type="Pfam" id="PF01794">
    <property type="entry name" value="Ferric_reduct"/>
    <property type="match status" value="1"/>
</dbReference>
<keyword evidence="4 9" id="KW-1133">Transmembrane helix</keyword>
<evidence type="ECO:0000259" key="10">
    <source>
        <dbReference type="PROSITE" id="PS51384"/>
    </source>
</evidence>
<keyword evidence="5" id="KW-0560">Oxidoreductase</keyword>
<keyword evidence="7 9" id="KW-0472">Membrane</keyword>
<keyword evidence="12" id="KW-1185">Reference proteome</keyword>
<keyword evidence="2 9" id="KW-0812">Transmembrane</keyword>
<dbReference type="InterPro" id="IPR050369">
    <property type="entry name" value="RBOH/FRE"/>
</dbReference>
<dbReference type="Pfam" id="PF08030">
    <property type="entry name" value="NAD_binding_6"/>
    <property type="match status" value="1"/>
</dbReference>
<dbReference type="Pfam" id="PF08022">
    <property type="entry name" value="FAD_binding_8"/>
    <property type="match status" value="1"/>
</dbReference>
<accession>A0AAJ0FMU9</accession>
<evidence type="ECO:0000313" key="11">
    <source>
        <dbReference type="EMBL" id="KAK2590351.1"/>
    </source>
</evidence>
<dbReference type="InterPro" id="IPR013112">
    <property type="entry name" value="FAD-bd_8"/>
</dbReference>
<feature type="region of interest" description="Disordered" evidence="8">
    <location>
        <begin position="382"/>
        <end position="401"/>
    </location>
</feature>
<dbReference type="GO" id="GO:0005886">
    <property type="term" value="C:plasma membrane"/>
    <property type="evidence" value="ECO:0007669"/>
    <property type="project" value="TreeGrafter"/>
</dbReference>
<dbReference type="AlphaFoldDB" id="A0AAJ0FMU9"/>
<dbReference type="Gene3D" id="3.40.50.80">
    <property type="entry name" value="Nucleotide-binding domain of ferredoxin-NADP reductase (FNR) module"/>
    <property type="match status" value="1"/>
</dbReference>
<evidence type="ECO:0000256" key="3">
    <source>
        <dbReference type="ARBA" id="ARBA00022982"/>
    </source>
</evidence>
<evidence type="ECO:0000256" key="7">
    <source>
        <dbReference type="ARBA" id="ARBA00023136"/>
    </source>
</evidence>
<evidence type="ECO:0000256" key="1">
    <source>
        <dbReference type="ARBA" id="ARBA00004141"/>
    </source>
</evidence>
<comment type="subcellular location">
    <subcellularLocation>
        <location evidence="1">Membrane</location>
        <topology evidence="1">Multi-pass membrane protein</topology>
    </subcellularLocation>
</comment>
<evidence type="ECO:0000256" key="2">
    <source>
        <dbReference type="ARBA" id="ARBA00022692"/>
    </source>
</evidence>
<gene>
    <name evidence="11" type="ORF">QQS21_011961</name>
</gene>
<evidence type="ECO:0000256" key="5">
    <source>
        <dbReference type="ARBA" id="ARBA00023002"/>
    </source>
</evidence>
<dbReference type="GO" id="GO:0016175">
    <property type="term" value="F:superoxide-generating NAD(P)H oxidase activity"/>
    <property type="evidence" value="ECO:0007669"/>
    <property type="project" value="TreeGrafter"/>
</dbReference>
<comment type="caution">
    <text evidence="11">The sequence shown here is derived from an EMBL/GenBank/DDBJ whole genome shotgun (WGS) entry which is preliminary data.</text>
</comment>
<feature type="transmembrane region" description="Helical" evidence="9">
    <location>
        <begin position="187"/>
        <end position="208"/>
    </location>
</feature>
<protein>
    <recommendedName>
        <fullName evidence="10">FAD-binding FR-type domain-containing protein</fullName>
    </recommendedName>
</protein>
<dbReference type="InterPro" id="IPR017927">
    <property type="entry name" value="FAD-bd_FR_type"/>
</dbReference>
<dbReference type="EMBL" id="JASWJB010000450">
    <property type="protein sequence ID" value="KAK2590351.1"/>
    <property type="molecule type" value="Genomic_DNA"/>
</dbReference>
<evidence type="ECO:0000313" key="12">
    <source>
        <dbReference type="Proteomes" id="UP001251528"/>
    </source>
</evidence>
<dbReference type="SFLD" id="SFLDG01168">
    <property type="entry name" value="Ferric_reductase_subgroup_(FRE"/>
    <property type="match status" value="1"/>
</dbReference>
<keyword evidence="6" id="KW-0813">Transport</keyword>
<dbReference type="PANTHER" id="PTHR11972:SF69">
    <property type="entry name" value="FERRIC REDUCTION OXIDASE 6-RELATED"/>
    <property type="match status" value="1"/>
</dbReference>
<feature type="transmembrane region" description="Helical" evidence="9">
    <location>
        <begin position="256"/>
        <end position="274"/>
    </location>
</feature>
<dbReference type="InterPro" id="IPR000778">
    <property type="entry name" value="Cyt_b245_heavy_chain"/>
</dbReference>
<feature type="transmembrane region" description="Helical" evidence="9">
    <location>
        <begin position="228"/>
        <end position="249"/>
    </location>
</feature>
<feature type="domain" description="FAD-binding FR-type" evidence="10">
    <location>
        <begin position="284"/>
        <end position="415"/>
    </location>
</feature>
<dbReference type="PANTHER" id="PTHR11972">
    <property type="entry name" value="NADPH OXIDASE"/>
    <property type="match status" value="1"/>
</dbReference>
<name>A0AAJ0FMU9_9HYPO</name>
<evidence type="ECO:0000256" key="9">
    <source>
        <dbReference type="SAM" id="Phobius"/>
    </source>
</evidence>
<dbReference type="InterPro" id="IPR013121">
    <property type="entry name" value="Fe_red_NAD-bd_6"/>
</dbReference>
<dbReference type="PRINTS" id="PR00466">
    <property type="entry name" value="GP91PHOX"/>
</dbReference>
<evidence type="ECO:0000256" key="4">
    <source>
        <dbReference type="ARBA" id="ARBA00022989"/>
    </source>
</evidence>
<feature type="transmembrane region" description="Helical" evidence="9">
    <location>
        <begin position="155"/>
        <end position="175"/>
    </location>
</feature>
<sequence>MVVWLHLDGRRVGHLSQRDMVSKRTKRDAETLAPSHEFFGIIAMRLDREASNWRSGSGLESCTKDAERQTRSVPNLLNFQFQDSSCKKAISSRTTPSVTHWKFTVLCHKVFGYHVSIPFVLDNHVADLVRFLVFLGLNILFGINNNEFTTDYKLYGWLTIANGGLALLLAPRANLFSILLKIPSSVLLFYHRLIGMATVAHGTAHFAFNIMHYIQTDQIETSFSNARIRIGLMAWLCLAIILITSLPVIRRKGFEIFYYAHFLFFIFMVGALIHTTNGPEFLLPGFSLWVVDRIVRLYHGLRSIEVQNIVHYQGRVTKFTVKGVRVIRPGQVVWVQLRGVSFLNWHPFTAICPPGGDENVAMFAIRGLGSYTKAVQHVDADQRNGDNASAVGGPQTSPRSVSVRLSGPYGVGRLDWHAFPVVALVAGGIGITPGIGIMSSIISARNSSSAPSNVMDIHLIWIVKEIHHATWFADELDQLRDLVSQPGSTVRLSISLYYTGTGDAEEKTQDGQVSDTVTSSWSVKMGRPNFAHWFQELSGQHPGCDVAVNLCGPRVMVKQARNAAVCASSSTCLFHIEDELFER</sequence>
<dbReference type="InterPro" id="IPR013130">
    <property type="entry name" value="Fe3_Rdtase_TM_dom"/>
</dbReference>
<dbReference type="SFLD" id="SFLDS00052">
    <property type="entry name" value="Ferric_Reductase_Domain"/>
    <property type="match status" value="1"/>
</dbReference>
<dbReference type="InterPro" id="IPR039261">
    <property type="entry name" value="FNR_nucleotide-bd"/>
</dbReference>
<dbReference type="SUPFAM" id="SSF52343">
    <property type="entry name" value="Ferredoxin reductase-like, C-terminal NADP-linked domain"/>
    <property type="match status" value="1"/>
</dbReference>
<proteinExistence type="predicted"/>
<evidence type="ECO:0000256" key="6">
    <source>
        <dbReference type="ARBA" id="ARBA00023065"/>
    </source>
</evidence>
<keyword evidence="6" id="KW-0406">Ion transport</keyword>
<reference evidence="11" key="1">
    <citation type="submission" date="2023-06" db="EMBL/GenBank/DDBJ databases">
        <title>Conoideocrella luteorostrata (Hypocreales: Clavicipitaceae), a potential biocontrol fungus for elongate hemlock scale in United States Christmas tree production areas.</title>
        <authorList>
            <person name="Barrett H."/>
            <person name="Lovett B."/>
            <person name="Macias A.M."/>
            <person name="Stajich J.E."/>
            <person name="Kasson M.T."/>
        </authorList>
    </citation>
    <scope>NUCLEOTIDE SEQUENCE</scope>
    <source>
        <strain evidence="11">ARSEF 14590</strain>
    </source>
</reference>
<evidence type="ECO:0000256" key="8">
    <source>
        <dbReference type="SAM" id="MobiDB-lite"/>
    </source>
</evidence>